<dbReference type="PANTHER" id="PTHR11061:SF49">
    <property type="entry name" value="23S RRNA (URACIL(1939)-C(5))-METHYLTRANSFERASE RLMD"/>
    <property type="match status" value="1"/>
</dbReference>
<accession>G2KLU5</accession>
<keyword evidence="1" id="KW-0479">Metal-binding</keyword>
<evidence type="ECO:0000256" key="1">
    <source>
        <dbReference type="ARBA" id="ARBA00022485"/>
    </source>
</evidence>
<feature type="binding site" evidence="5">
    <location>
        <position position="320"/>
    </location>
    <ligand>
        <name>S-adenosyl-L-methionine</name>
        <dbReference type="ChEBI" id="CHEBI:59789"/>
    </ligand>
</feature>
<evidence type="ECO:0000256" key="3">
    <source>
        <dbReference type="ARBA" id="ARBA00022679"/>
    </source>
</evidence>
<dbReference type="EMBL" id="CP002382">
    <property type="protein sequence ID" value="AEP09324.1"/>
    <property type="molecule type" value="Genomic_DNA"/>
</dbReference>
<evidence type="ECO:0000313" key="9">
    <source>
        <dbReference type="Proteomes" id="UP000009286"/>
    </source>
</evidence>
<feature type="active site" description="Nucleophile" evidence="5">
    <location>
        <position position="413"/>
    </location>
</feature>
<dbReference type="InterPro" id="IPR010280">
    <property type="entry name" value="U5_MeTrfase_fam"/>
</dbReference>
<comment type="similarity">
    <text evidence="5">Belongs to the class I-like SAM-binding methyltransferase superfamily. RNA M5U methyltransferase family.</text>
</comment>
<keyword evidence="3 5" id="KW-0808">Transferase</keyword>
<dbReference type="GO" id="GO:0070041">
    <property type="term" value="F:rRNA (uridine-C5-)-methyltransferase activity"/>
    <property type="evidence" value="ECO:0007669"/>
    <property type="project" value="TreeGrafter"/>
</dbReference>
<evidence type="ECO:0000256" key="4">
    <source>
        <dbReference type="ARBA" id="ARBA00022691"/>
    </source>
</evidence>
<feature type="binding site" evidence="5">
    <location>
        <position position="293"/>
    </location>
    <ligand>
        <name>S-adenosyl-L-methionine</name>
        <dbReference type="ChEBI" id="CHEBI:59789"/>
    </ligand>
</feature>
<evidence type="ECO:0000256" key="2">
    <source>
        <dbReference type="ARBA" id="ARBA00022603"/>
    </source>
</evidence>
<keyword evidence="4 5" id="KW-0949">S-adenosyl-L-methionine</keyword>
<feature type="domain" description="TRAM" evidence="7">
    <location>
        <begin position="1"/>
        <end position="60"/>
    </location>
</feature>
<keyword evidence="1" id="KW-0408">Iron</keyword>
<dbReference type="GO" id="GO:0051539">
    <property type="term" value="F:4 iron, 4 sulfur cluster binding"/>
    <property type="evidence" value="ECO:0007669"/>
    <property type="project" value="UniProtKB-KW"/>
</dbReference>
<gene>
    <name evidence="8" type="ordered locus">MICA_993</name>
</gene>
<keyword evidence="1" id="KW-0004">4Fe-4S</keyword>
<dbReference type="STRING" id="856793.MICA_993"/>
<dbReference type="RefSeq" id="WP_014102547.1">
    <property type="nucleotide sequence ID" value="NC_016026.1"/>
</dbReference>
<keyword evidence="1" id="KW-0411">Iron-sulfur</keyword>
<dbReference type="PANTHER" id="PTHR11061">
    <property type="entry name" value="RNA M5U METHYLTRANSFERASE"/>
    <property type="match status" value="1"/>
</dbReference>
<dbReference type="Gene3D" id="2.40.50.1070">
    <property type="match status" value="1"/>
</dbReference>
<proteinExistence type="inferred from homology"/>
<evidence type="ECO:0000313" key="8">
    <source>
        <dbReference type="EMBL" id="AEP09324.1"/>
    </source>
</evidence>
<evidence type="ECO:0000259" key="7">
    <source>
        <dbReference type="PROSITE" id="PS50926"/>
    </source>
</evidence>
<evidence type="ECO:0000256" key="6">
    <source>
        <dbReference type="SAM" id="MobiDB-lite"/>
    </source>
</evidence>
<dbReference type="Gene3D" id="2.40.50.140">
    <property type="entry name" value="Nucleic acid-binding proteins"/>
    <property type="match status" value="1"/>
</dbReference>
<dbReference type="OrthoDB" id="9804590at2"/>
<dbReference type="InterPro" id="IPR029063">
    <property type="entry name" value="SAM-dependent_MTases_sf"/>
</dbReference>
<name>G2KLU5_MICAA</name>
<organism evidence="8 9">
    <name type="scientific">Micavibrio aeruginosavorus (strain ARL-13)</name>
    <dbReference type="NCBI Taxonomy" id="856793"/>
    <lineage>
        <taxon>Bacteria</taxon>
        <taxon>Pseudomonadati</taxon>
        <taxon>Bdellovibrionota</taxon>
        <taxon>Bdellovibrionia</taxon>
        <taxon>Bdellovibrionales</taxon>
        <taxon>Pseudobdellovibrionaceae</taxon>
        <taxon>Micavibrio</taxon>
    </lineage>
</organism>
<dbReference type="Gene3D" id="3.40.50.150">
    <property type="entry name" value="Vaccinia Virus protein VP39"/>
    <property type="match status" value="1"/>
</dbReference>
<dbReference type="eggNOG" id="COG2265">
    <property type="taxonomic scope" value="Bacteria"/>
</dbReference>
<keyword evidence="2 5" id="KW-0489">Methyltransferase</keyword>
<dbReference type="InterPro" id="IPR002792">
    <property type="entry name" value="TRAM_dom"/>
</dbReference>
<dbReference type="KEGG" id="mai:MICA_993"/>
<feature type="compositionally biased region" description="Basic residues" evidence="6">
    <location>
        <begin position="207"/>
        <end position="219"/>
    </location>
</feature>
<feature type="region of interest" description="Disordered" evidence="6">
    <location>
        <begin position="207"/>
        <end position="227"/>
    </location>
</feature>
<dbReference type="SUPFAM" id="SSF50249">
    <property type="entry name" value="Nucleic acid-binding proteins"/>
    <property type="match status" value="1"/>
</dbReference>
<dbReference type="HOGENOM" id="CLU_014689_8_0_5"/>
<dbReference type="PROSITE" id="PS50926">
    <property type="entry name" value="TRAM"/>
    <property type="match status" value="1"/>
</dbReference>
<keyword evidence="9" id="KW-1185">Reference proteome</keyword>
<dbReference type="Pfam" id="PF01938">
    <property type="entry name" value="TRAM"/>
    <property type="match status" value="1"/>
</dbReference>
<dbReference type="InterPro" id="IPR012340">
    <property type="entry name" value="NA-bd_OB-fold"/>
</dbReference>
<feature type="binding site" evidence="5">
    <location>
        <position position="387"/>
    </location>
    <ligand>
        <name>S-adenosyl-L-methionine</name>
        <dbReference type="ChEBI" id="CHEBI:59789"/>
    </ligand>
</feature>
<protein>
    <submittedName>
        <fullName evidence="8">TRAM domain protein</fullName>
    </submittedName>
</protein>
<reference evidence="8 9" key="1">
    <citation type="journal article" date="2011" name="BMC Genomics">
        <title>Genomic insights into an obligate epibiotic bacterial predator: Micavibrio aeruginosavorus ARL-13.</title>
        <authorList>
            <person name="Wang Z."/>
            <person name="Kadouri D."/>
            <person name="Wu M."/>
        </authorList>
    </citation>
    <scope>NUCLEOTIDE SEQUENCE [LARGE SCALE GENOMIC DNA]</scope>
    <source>
        <strain evidence="8 9">ARL-13</strain>
    </source>
</reference>
<dbReference type="GO" id="GO:0070475">
    <property type="term" value="P:rRNA base methylation"/>
    <property type="evidence" value="ECO:0007669"/>
    <property type="project" value="TreeGrafter"/>
</dbReference>
<feature type="binding site" evidence="5">
    <location>
        <position position="341"/>
    </location>
    <ligand>
        <name>S-adenosyl-L-methionine</name>
        <dbReference type="ChEBI" id="CHEBI:59789"/>
    </ligand>
</feature>
<dbReference type="Proteomes" id="UP000009286">
    <property type="component" value="Chromosome"/>
</dbReference>
<sequence>MSTNTQTYDIKIDSLGAQGDGVGTLPDGRRAFVSGTLAGETVRARVQDEKPDGVFCAVVEVLEPAANRMAAPCPHYDRCGGCAIQHMDDASYSNFKMDAVRRALDQHGLEPETMDGPFISAPGTRRRATMAMYRSGQRVLIGFNERRSRSIVDLQTCLVLKPRLVALVPALRALGLTLLESGHGMDITMMSGDGDAVDLVFRPWKKTQNKHAQKNRQARNRKEPKLKQKQIDGPSLAILEALYDFANEHDIARIRWQDGFDKPDDLTPVADRAPFTVTLGGHMVRPSPGAFLQATEDGQAALTEVVLSGVGDARNIVDLYAGCGTFALALLRDKRHVTAVEGWRPAIDALSRAASELGGVLDTAHRDLVDDPLNAKELKDFDAVVIDPPRVGAKDQMREIANANVRTVVSVSCNPATFARDGAILKDAGFKLTHLRVVDQFLWSTHVELVGVFVNQNYVTPPRLNRG</sequence>
<evidence type="ECO:0000256" key="5">
    <source>
        <dbReference type="PROSITE-ProRule" id="PRU01024"/>
    </source>
</evidence>
<dbReference type="SUPFAM" id="SSF53335">
    <property type="entry name" value="S-adenosyl-L-methionine-dependent methyltransferases"/>
    <property type="match status" value="1"/>
</dbReference>
<dbReference type="PROSITE" id="PS51687">
    <property type="entry name" value="SAM_MT_RNA_M5U"/>
    <property type="match status" value="1"/>
</dbReference>
<dbReference type="AlphaFoldDB" id="G2KLU5"/>
<dbReference type="Pfam" id="PF05958">
    <property type="entry name" value="tRNA_U5-meth_tr"/>
    <property type="match status" value="1"/>
</dbReference>
<dbReference type="CDD" id="cd02440">
    <property type="entry name" value="AdoMet_MTases"/>
    <property type="match status" value="1"/>
</dbReference>